<keyword evidence="8" id="KW-1185">Reference proteome</keyword>
<reference evidence="7 8" key="1">
    <citation type="submission" date="2021-04" db="EMBL/GenBank/DDBJ databases">
        <title>Chitinophaga sp. nov., isolated from the rhizosphere soil.</title>
        <authorList>
            <person name="He S."/>
        </authorList>
    </citation>
    <scope>NUCLEOTIDE SEQUENCE [LARGE SCALE GENOMIC DNA]</scope>
    <source>
        <strain evidence="7 8">2R12</strain>
    </source>
</reference>
<name>A0ABS5J616_9BACT</name>
<dbReference type="InterPro" id="IPR007627">
    <property type="entry name" value="RNA_pol_sigma70_r2"/>
</dbReference>
<dbReference type="EMBL" id="JAGTXB010000016">
    <property type="protein sequence ID" value="MBS0030664.1"/>
    <property type="molecule type" value="Genomic_DNA"/>
</dbReference>
<gene>
    <name evidence="7" type="ORF">KE626_25285</name>
</gene>
<dbReference type="InterPro" id="IPR013324">
    <property type="entry name" value="RNA_pol_sigma_r3/r4-like"/>
</dbReference>
<keyword evidence="3" id="KW-0731">Sigma factor</keyword>
<dbReference type="InterPro" id="IPR014327">
    <property type="entry name" value="RNA_pol_sigma70_bacteroid"/>
</dbReference>
<dbReference type="RefSeq" id="WP_211975801.1">
    <property type="nucleotide sequence ID" value="NZ_CBFHAM010000002.1"/>
</dbReference>
<dbReference type="PANTHER" id="PTHR43133">
    <property type="entry name" value="RNA POLYMERASE ECF-TYPE SIGMA FACTO"/>
    <property type="match status" value="1"/>
</dbReference>
<keyword evidence="2" id="KW-0805">Transcription regulation</keyword>
<dbReference type="InterPro" id="IPR013249">
    <property type="entry name" value="RNA_pol_sigma70_r4_t2"/>
</dbReference>
<dbReference type="InterPro" id="IPR013325">
    <property type="entry name" value="RNA_pol_sigma_r2"/>
</dbReference>
<protein>
    <submittedName>
        <fullName evidence="7">RNA polymerase sigma-70 factor</fullName>
    </submittedName>
</protein>
<evidence type="ECO:0000259" key="6">
    <source>
        <dbReference type="Pfam" id="PF08281"/>
    </source>
</evidence>
<evidence type="ECO:0000313" key="7">
    <source>
        <dbReference type="EMBL" id="MBS0030664.1"/>
    </source>
</evidence>
<dbReference type="CDD" id="cd06171">
    <property type="entry name" value="Sigma70_r4"/>
    <property type="match status" value="1"/>
</dbReference>
<dbReference type="NCBIfam" id="TIGR02985">
    <property type="entry name" value="Sig70_bacteroi1"/>
    <property type="match status" value="1"/>
</dbReference>
<feature type="domain" description="RNA polymerase sigma factor 70 region 4 type 2" evidence="6">
    <location>
        <begin position="116"/>
        <end position="164"/>
    </location>
</feature>
<dbReference type="NCBIfam" id="TIGR02937">
    <property type="entry name" value="sigma70-ECF"/>
    <property type="match status" value="1"/>
</dbReference>
<evidence type="ECO:0000256" key="1">
    <source>
        <dbReference type="ARBA" id="ARBA00010641"/>
    </source>
</evidence>
<comment type="similarity">
    <text evidence="1">Belongs to the sigma-70 factor family. ECF subfamily.</text>
</comment>
<dbReference type="Pfam" id="PF04542">
    <property type="entry name" value="Sigma70_r2"/>
    <property type="match status" value="1"/>
</dbReference>
<dbReference type="Gene3D" id="1.10.10.10">
    <property type="entry name" value="Winged helix-like DNA-binding domain superfamily/Winged helix DNA-binding domain"/>
    <property type="match status" value="1"/>
</dbReference>
<keyword evidence="4" id="KW-0804">Transcription</keyword>
<dbReference type="InterPro" id="IPR039425">
    <property type="entry name" value="RNA_pol_sigma-70-like"/>
</dbReference>
<dbReference type="InterPro" id="IPR036388">
    <property type="entry name" value="WH-like_DNA-bd_sf"/>
</dbReference>
<accession>A0ABS5J616</accession>
<dbReference type="Proteomes" id="UP000676386">
    <property type="component" value="Unassembled WGS sequence"/>
</dbReference>
<evidence type="ECO:0000256" key="4">
    <source>
        <dbReference type="ARBA" id="ARBA00023163"/>
    </source>
</evidence>
<sequence length="172" mass="20110">MSTEGLYRQFQQVFEQFYNPLCKYAFNFIKEREACEDIVQDVFVKIWENRKDILAAEGVKFYLFTAVRNNCLTWLRREQRLPVYSLAEMDVEDAWPNPGTATDDVEPVNYKAMLGKGIDQLPPKCKEIFLLSRLGDFSNQEVADNLGISIKTVNNQLWKALKFLRHFVKNTL</sequence>
<evidence type="ECO:0000256" key="2">
    <source>
        <dbReference type="ARBA" id="ARBA00023015"/>
    </source>
</evidence>
<dbReference type="Gene3D" id="1.10.1740.10">
    <property type="match status" value="1"/>
</dbReference>
<proteinExistence type="inferred from homology"/>
<dbReference type="SUPFAM" id="SSF88659">
    <property type="entry name" value="Sigma3 and sigma4 domains of RNA polymerase sigma factors"/>
    <property type="match status" value="1"/>
</dbReference>
<dbReference type="SUPFAM" id="SSF88946">
    <property type="entry name" value="Sigma2 domain of RNA polymerase sigma factors"/>
    <property type="match status" value="1"/>
</dbReference>
<dbReference type="PANTHER" id="PTHR43133:SF46">
    <property type="entry name" value="RNA POLYMERASE SIGMA-70 FACTOR ECF SUBFAMILY"/>
    <property type="match status" value="1"/>
</dbReference>
<evidence type="ECO:0000256" key="3">
    <source>
        <dbReference type="ARBA" id="ARBA00023082"/>
    </source>
</evidence>
<evidence type="ECO:0000313" key="8">
    <source>
        <dbReference type="Proteomes" id="UP000676386"/>
    </source>
</evidence>
<comment type="caution">
    <text evidence="7">The sequence shown here is derived from an EMBL/GenBank/DDBJ whole genome shotgun (WGS) entry which is preliminary data.</text>
</comment>
<evidence type="ECO:0000259" key="5">
    <source>
        <dbReference type="Pfam" id="PF04542"/>
    </source>
</evidence>
<feature type="domain" description="RNA polymerase sigma-70 region 2" evidence="5">
    <location>
        <begin position="14"/>
        <end position="80"/>
    </location>
</feature>
<dbReference type="InterPro" id="IPR014284">
    <property type="entry name" value="RNA_pol_sigma-70_dom"/>
</dbReference>
<dbReference type="Pfam" id="PF08281">
    <property type="entry name" value="Sigma70_r4_2"/>
    <property type="match status" value="1"/>
</dbReference>
<organism evidence="7 8">
    <name type="scientific">Chitinophaga hostae</name>
    <dbReference type="NCBI Taxonomy" id="2831022"/>
    <lineage>
        <taxon>Bacteria</taxon>
        <taxon>Pseudomonadati</taxon>
        <taxon>Bacteroidota</taxon>
        <taxon>Chitinophagia</taxon>
        <taxon>Chitinophagales</taxon>
        <taxon>Chitinophagaceae</taxon>
        <taxon>Chitinophaga</taxon>
    </lineage>
</organism>